<dbReference type="KEGG" id="dqu:106746540"/>
<reference evidence="4" key="1">
    <citation type="submission" date="2025-08" db="UniProtKB">
        <authorList>
            <consortium name="RefSeq"/>
        </authorList>
    </citation>
    <scope>IDENTIFICATION</scope>
</reference>
<dbReference type="InterPro" id="IPR051100">
    <property type="entry name" value="DnaJ_subfamily_B/C"/>
</dbReference>
<dbReference type="GO" id="GO:0005789">
    <property type="term" value="C:endoplasmic reticulum membrane"/>
    <property type="evidence" value="ECO:0007669"/>
    <property type="project" value="TreeGrafter"/>
</dbReference>
<dbReference type="Pfam" id="PF00226">
    <property type="entry name" value="DnaJ"/>
    <property type="match status" value="1"/>
</dbReference>
<gene>
    <name evidence="4" type="primary">LOC106746540</name>
</gene>
<dbReference type="InterPro" id="IPR036869">
    <property type="entry name" value="J_dom_sf"/>
</dbReference>
<evidence type="ECO:0000313" key="4">
    <source>
        <dbReference type="RefSeq" id="XP_014478702.1"/>
    </source>
</evidence>
<evidence type="ECO:0000256" key="1">
    <source>
        <dbReference type="SAM" id="Phobius"/>
    </source>
</evidence>
<accession>A0A6P3XKD0</accession>
<dbReference type="InterPro" id="IPR001623">
    <property type="entry name" value="DnaJ_domain"/>
</dbReference>
<dbReference type="PRINTS" id="PR00625">
    <property type="entry name" value="JDOMAIN"/>
</dbReference>
<keyword evidence="1" id="KW-0812">Transmembrane</keyword>
<dbReference type="GeneID" id="106746540"/>
<keyword evidence="1" id="KW-0472">Membrane</keyword>
<dbReference type="PROSITE" id="PS00636">
    <property type="entry name" value="DNAJ_1"/>
    <property type="match status" value="1"/>
</dbReference>
<dbReference type="Proteomes" id="UP000515204">
    <property type="component" value="Unplaced"/>
</dbReference>
<organism evidence="3 4">
    <name type="scientific">Dinoponera quadriceps</name>
    <name type="common">South American ant</name>
    <dbReference type="NCBI Taxonomy" id="609295"/>
    <lineage>
        <taxon>Eukaryota</taxon>
        <taxon>Metazoa</taxon>
        <taxon>Ecdysozoa</taxon>
        <taxon>Arthropoda</taxon>
        <taxon>Hexapoda</taxon>
        <taxon>Insecta</taxon>
        <taxon>Pterygota</taxon>
        <taxon>Neoptera</taxon>
        <taxon>Endopterygota</taxon>
        <taxon>Hymenoptera</taxon>
        <taxon>Apocrita</taxon>
        <taxon>Aculeata</taxon>
        <taxon>Formicoidea</taxon>
        <taxon>Formicidae</taxon>
        <taxon>Ponerinae</taxon>
        <taxon>Ponerini</taxon>
        <taxon>Dinoponera</taxon>
    </lineage>
</organism>
<name>A0A6P3XKD0_DINQU</name>
<keyword evidence="3" id="KW-1185">Reference proteome</keyword>
<sequence length="169" mass="19963">MSKTATYYDVLGVKNRCTEEDLKKVYRKLALKYHPDKNPNGSEKFKQISEAYAVLSDPKKRRLYDQTFAKRHSFTHPCNAEFPSNIITMLSILLRPYHLTILRRCFKFLYSTILYYFIGYFGTRDKVRKKERRSTLNCGIENVLKAAITILALMDYVVIENLRKMRDTK</sequence>
<dbReference type="RefSeq" id="XP_014478702.1">
    <property type="nucleotide sequence ID" value="XM_014623216.1"/>
</dbReference>
<evidence type="ECO:0000313" key="3">
    <source>
        <dbReference type="Proteomes" id="UP000515204"/>
    </source>
</evidence>
<dbReference type="SMART" id="SM00271">
    <property type="entry name" value="DnaJ"/>
    <property type="match status" value="1"/>
</dbReference>
<dbReference type="PANTHER" id="PTHR43908:SF3">
    <property type="entry name" value="AT29763P-RELATED"/>
    <property type="match status" value="1"/>
</dbReference>
<dbReference type="PROSITE" id="PS50076">
    <property type="entry name" value="DNAJ_2"/>
    <property type="match status" value="1"/>
</dbReference>
<evidence type="ECO:0000259" key="2">
    <source>
        <dbReference type="PROSITE" id="PS50076"/>
    </source>
</evidence>
<dbReference type="GO" id="GO:0071218">
    <property type="term" value="P:cellular response to misfolded protein"/>
    <property type="evidence" value="ECO:0007669"/>
    <property type="project" value="TreeGrafter"/>
</dbReference>
<dbReference type="CDD" id="cd06257">
    <property type="entry name" value="DnaJ"/>
    <property type="match status" value="1"/>
</dbReference>
<dbReference type="GO" id="GO:0030544">
    <property type="term" value="F:Hsp70 protein binding"/>
    <property type="evidence" value="ECO:0007669"/>
    <property type="project" value="TreeGrafter"/>
</dbReference>
<feature type="domain" description="J" evidence="2">
    <location>
        <begin position="6"/>
        <end position="68"/>
    </location>
</feature>
<dbReference type="Gene3D" id="1.10.287.110">
    <property type="entry name" value="DnaJ domain"/>
    <property type="match status" value="1"/>
</dbReference>
<dbReference type="AlphaFoldDB" id="A0A6P3XKD0"/>
<keyword evidence="1" id="KW-1133">Transmembrane helix</keyword>
<dbReference type="PANTHER" id="PTHR43908">
    <property type="entry name" value="AT29763P-RELATED"/>
    <property type="match status" value="1"/>
</dbReference>
<dbReference type="SUPFAM" id="SSF46565">
    <property type="entry name" value="Chaperone J-domain"/>
    <property type="match status" value="1"/>
</dbReference>
<protein>
    <submittedName>
        <fullName evidence="4">Chaperone protein DnaJ-like</fullName>
    </submittedName>
</protein>
<feature type="transmembrane region" description="Helical" evidence="1">
    <location>
        <begin position="105"/>
        <end position="123"/>
    </location>
</feature>
<dbReference type="InterPro" id="IPR018253">
    <property type="entry name" value="DnaJ_domain_CS"/>
</dbReference>
<proteinExistence type="predicted"/>
<dbReference type="OrthoDB" id="445556at2759"/>